<dbReference type="RefSeq" id="WP_265985527.1">
    <property type="nucleotide sequence ID" value="NZ_JAPHAV010000007.1"/>
</dbReference>
<evidence type="ECO:0000259" key="1">
    <source>
        <dbReference type="Pfam" id="PF00149"/>
    </source>
</evidence>
<organism evidence="2 3">
    <name type="scientific">Ochrobactrum chromiisoli</name>
    <dbReference type="NCBI Taxonomy" id="2993941"/>
    <lineage>
        <taxon>Bacteria</taxon>
        <taxon>Pseudomonadati</taxon>
        <taxon>Pseudomonadota</taxon>
        <taxon>Alphaproteobacteria</taxon>
        <taxon>Hyphomicrobiales</taxon>
        <taxon>Brucellaceae</taxon>
        <taxon>Brucella/Ochrobactrum group</taxon>
        <taxon>Ochrobactrum</taxon>
    </lineage>
</organism>
<name>A0ABT3QQM6_9HYPH</name>
<feature type="domain" description="Calcineurin-like phosphoesterase" evidence="1">
    <location>
        <begin position="1"/>
        <end position="197"/>
    </location>
</feature>
<sequence>MRIIQITDTHLSPTKPHFNSNWLPLVNWIADQKPDLIIHTGDFTVDGADIEEDLAFCRELIADLPAPILCLPGNHDIGHLPASRQPVNAQRLQRWRAHFGPDYWARDFGQWRLIGLNSLILGDGSTDEEQQFLWLEQQLSESGGRPAAVFAHKPLFVDALDEGNTGLWGVPPRPRQRLADLFADYNVKLHASGHLHRAWSGQANGTNYVWAPSAGFVAHAINRELPGERIIGAVVHNLDDTVRSEIVEVDTLIHYVIDDVMHEVYPHNLNGNKT</sequence>
<dbReference type="InterPro" id="IPR029052">
    <property type="entry name" value="Metallo-depent_PP-like"/>
</dbReference>
<evidence type="ECO:0000313" key="3">
    <source>
        <dbReference type="Proteomes" id="UP001301216"/>
    </source>
</evidence>
<proteinExistence type="predicted"/>
<evidence type="ECO:0000313" key="2">
    <source>
        <dbReference type="EMBL" id="MCX2697891.1"/>
    </source>
</evidence>
<gene>
    <name evidence="2" type="ORF">OPR82_14145</name>
</gene>
<dbReference type="Proteomes" id="UP001301216">
    <property type="component" value="Unassembled WGS sequence"/>
</dbReference>
<keyword evidence="3" id="KW-1185">Reference proteome</keyword>
<accession>A0ABT3QQM6</accession>
<dbReference type="Gene3D" id="3.60.21.10">
    <property type="match status" value="1"/>
</dbReference>
<dbReference type="EMBL" id="JAPHAV010000007">
    <property type="protein sequence ID" value="MCX2697891.1"/>
    <property type="molecule type" value="Genomic_DNA"/>
</dbReference>
<comment type="caution">
    <text evidence="2">The sequence shown here is derived from an EMBL/GenBank/DDBJ whole genome shotgun (WGS) entry which is preliminary data.</text>
</comment>
<dbReference type="InterPro" id="IPR004843">
    <property type="entry name" value="Calcineurin-like_PHP"/>
</dbReference>
<reference evidence="2 3" key="1">
    <citation type="submission" date="2022-11" db="EMBL/GenBank/DDBJ databases">
        <title>Brucella sp. YY2X, whole genome shotgun sequencing project.</title>
        <authorList>
            <person name="Yang Y."/>
        </authorList>
    </citation>
    <scope>NUCLEOTIDE SEQUENCE [LARGE SCALE GENOMIC DNA]</scope>
    <source>
        <strain evidence="2 3">YY2X</strain>
    </source>
</reference>
<dbReference type="SUPFAM" id="SSF56300">
    <property type="entry name" value="Metallo-dependent phosphatases"/>
    <property type="match status" value="1"/>
</dbReference>
<protein>
    <submittedName>
        <fullName evidence="2">Metallophosphoesterase</fullName>
    </submittedName>
</protein>
<dbReference type="InterPro" id="IPR051918">
    <property type="entry name" value="STPP_CPPED1"/>
</dbReference>
<dbReference type="PANTHER" id="PTHR43143">
    <property type="entry name" value="METALLOPHOSPHOESTERASE, CALCINEURIN SUPERFAMILY"/>
    <property type="match status" value="1"/>
</dbReference>
<dbReference type="Pfam" id="PF00149">
    <property type="entry name" value="Metallophos"/>
    <property type="match status" value="1"/>
</dbReference>
<dbReference type="PANTHER" id="PTHR43143:SF1">
    <property type="entry name" value="SERINE_THREONINE-PROTEIN PHOSPHATASE CPPED1"/>
    <property type="match status" value="1"/>
</dbReference>